<reference evidence="3" key="1">
    <citation type="journal article" date="2019" name="Int. J. Syst. Evol. Microbiol.">
        <title>The Global Catalogue of Microorganisms (GCM) 10K type strain sequencing project: providing services to taxonomists for standard genome sequencing and annotation.</title>
        <authorList>
            <consortium name="The Broad Institute Genomics Platform"/>
            <consortium name="The Broad Institute Genome Sequencing Center for Infectious Disease"/>
            <person name="Wu L."/>
            <person name="Ma J."/>
        </authorList>
    </citation>
    <scope>NUCLEOTIDE SEQUENCE [LARGE SCALE GENOMIC DNA]</scope>
    <source>
        <strain evidence="3">CCUG 43117</strain>
    </source>
</reference>
<feature type="domain" description="ExoI C-terminal" evidence="1">
    <location>
        <begin position="337"/>
        <end position="461"/>
    </location>
</feature>
<dbReference type="GO" id="GO:0004527">
    <property type="term" value="F:exonuclease activity"/>
    <property type="evidence" value="ECO:0007669"/>
    <property type="project" value="UniProtKB-KW"/>
</dbReference>
<dbReference type="Pfam" id="PF26016">
    <property type="entry name" value="ExoI_C"/>
    <property type="match status" value="1"/>
</dbReference>
<keyword evidence="2" id="KW-0269">Exonuclease</keyword>
<protein>
    <submittedName>
        <fullName evidence="2">Exonuclease domain-containing protein</fullName>
    </submittedName>
</protein>
<keyword evidence="2" id="KW-0378">Hydrolase</keyword>
<dbReference type="InterPro" id="IPR036397">
    <property type="entry name" value="RNaseH_sf"/>
</dbReference>
<dbReference type="Gene3D" id="1.20.1280.70">
    <property type="entry name" value="Exonuclease ExoI, domain 3"/>
    <property type="match status" value="1"/>
</dbReference>
<dbReference type="Pfam" id="PF00929">
    <property type="entry name" value="RNase_T"/>
    <property type="match status" value="1"/>
</dbReference>
<proteinExistence type="predicted"/>
<accession>A0ABW0P6U2</accession>
<dbReference type="PROSITE" id="PS51785">
    <property type="entry name" value="EXOI_C"/>
    <property type="match status" value="1"/>
</dbReference>
<gene>
    <name evidence="2" type="ORF">ACFPN9_24265</name>
</gene>
<dbReference type="SUPFAM" id="SSF53098">
    <property type="entry name" value="Ribonuclease H-like"/>
    <property type="match status" value="1"/>
</dbReference>
<evidence type="ECO:0000313" key="2">
    <source>
        <dbReference type="EMBL" id="MFC5508364.1"/>
    </source>
</evidence>
<dbReference type="RefSeq" id="WP_377817784.1">
    <property type="nucleotide sequence ID" value="NZ_JBHSLU010000085.1"/>
</dbReference>
<evidence type="ECO:0000313" key="3">
    <source>
        <dbReference type="Proteomes" id="UP001596060"/>
    </source>
</evidence>
<evidence type="ECO:0000259" key="1">
    <source>
        <dbReference type="PROSITE" id="PS51785"/>
    </source>
</evidence>
<keyword evidence="2" id="KW-0540">Nuclease</keyword>
<dbReference type="InterPro" id="IPR012337">
    <property type="entry name" value="RNaseH-like_sf"/>
</dbReference>
<keyword evidence="3" id="KW-1185">Reference proteome</keyword>
<comment type="caution">
    <text evidence="2">The sequence shown here is derived from an EMBL/GenBank/DDBJ whole genome shotgun (WGS) entry which is preliminary data.</text>
</comment>
<dbReference type="InterPro" id="IPR013520">
    <property type="entry name" value="Ribonucl_H"/>
</dbReference>
<organism evidence="2 3">
    <name type="scientific">Bosea massiliensis</name>
    <dbReference type="NCBI Taxonomy" id="151419"/>
    <lineage>
        <taxon>Bacteria</taxon>
        <taxon>Pseudomonadati</taxon>
        <taxon>Pseudomonadota</taxon>
        <taxon>Alphaproteobacteria</taxon>
        <taxon>Hyphomicrobiales</taxon>
        <taxon>Boseaceae</taxon>
        <taxon>Bosea</taxon>
    </lineage>
</organism>
<dbReference type="EMBL" id="JBHSLU010000085">
    <property type="protein sequence ID" value="MFC5508364.1"/>
    <property type="molecule type" value="Genomic_DNA"/>
</dbReference>
<dbReference type="InterPro" id="IPR058561">
    <property type="entry name" value="Exonuc_1_C"/>
</dbReference>
<dbReference type="Gene3D" id="3.30.420.10">
    <property type="entry name" value="Ribonuclease H-like superfamily/Ribonuclease H"/>
    <property type="match status" value="1"/>
</dbReference>
<name>A0ABW0P6U2_9HYPH</name>
<dbReference type="Proteomes" id="UP001596060">
    <property type="component" value="Unassembled WGS sequence"/>
</dbReference>
<sequence length="468" mass="50996">MSFVIYDLETSGLEPQWNVPLQAALIHTDQNLVPLGELSLRCRLPAHIVPAPAALLTTGIRPEQLEQSPLSSTEMLGIIAKALASWAPATVIGYNTIRFDEEVLRHAFFTHLLPPYATQVNGHRRADLLTMVRAVAMLEPAAITVPLGATEKPSFKLGDVCRSNGIALSEAEAHDALADTKATLALFRHLREVAPTTVATMLGLTDKGVANRMLASGEVMLLGGLSRLTPMVGVTPNPTVATSWATVDLTVDPAGYLDLAVEAIVGLFLQRGVRPIRTVKTNAQPILVAYEQGCHALQPDQRNLALYNERAAQIREHTGFRTNLAAALANRFTEREPSPYPEATLYGGGFLSNEDARACARWHASLWAERTAISAGFSDERLKAFANRLTLLEAPQSLSPTGWQKGQAWLRDRLTTQADVPWLTLPKALAEVATLRQTLPASDAARHGHLDAIERWLNKQTQFFQLAA</sequence>